<dbReference type="SUPFAM" id="SSF51197">
    <property type="entry name" value="Clavaminate synthase-like"/>
    <property type="match status" value="1"/>
</dbReference>
<evidence type="ECO:0000256" key="1">
    <source>
        <dbReference type="ARBA" id="ARBA00001954"/>
    </source>
</evidence>
<keyword evidence="2" id="KW-0223">Dioxygenase</keyword>
<dbReference type="PANTHER" id="PTHR20883:SF48">
    <property type="entry name" value="ECTOINE DIOXYGENASE"/>
    <property type="match status" value="1"/>
</dbReference>
<dbReference type="AlphaFoldDB" id="A0A848LH84"/>
<dbReference type="Proteomes" id="UP000518300">
    <property type="component" value="Unassembled WGS sequence"/>
</dbReference>
<dbReference type="PANTHER" id="PTHR20883">
    <property type="entry name" value="PHYTANOYL-COA DIOXYGENASE DOMAIN CONTAINING 1"/>
    <property type="match status" value="1"/>
</dbReference>
<comment type="cofactor">
    <cofactor evidence="1">
        <name>Fe(2+)</name>
        <dbReference type="ChEBI" id="CHEBI:29033"/>
    </cofactor>
</comment>
<keyword evidence="2" id="KW-0560">Oxidoreductase</keyword>
<evidence type="ECO:0000313" key="3">
    <source>
        <dbReference type="Proteomes" id="UP000518300"/>
    </source>
</evidence>
<sequence length="233" mass="25822">MIRSFLQALHDDGFALAQGAASEELLHTLETSLRDLPSEEDSKRRGGQRNVLDSPATVAAISRATPLRALAQAVLGPDCFVARALLFDKTAEANWKVRWHQDLTIAVQERRDVPGFGPWTHKDGVTHTHAPTSLLARMVSLRIHLDDCGEENGPLRVLPGSHRVGRISEAELDAWKDRVPSVTCLARRGDVLAFHPLLLHASSPATRPGHRRVLHLELAADPLPDGLEWRWRL</sequence>
<dbReference type="GO" id="GO:0016706">
    <property type="term" value="F:2-oxoglutarate-dependent dioxygenase activity"/>
    <property type="evidence" value="ECO:0007669"/>
    <property type="project" value="UniProtKB-ARBA"/>
</dbReference>
<keyword evidence="3" id="KW-1185">Reference proteome</keyword>
<proteinExistence type="predicted"/>
<reference evidence="2 3" key="1">
    <citation type="submission" date="2020-04" db="EMBL/GenBank/DDBJ databases">
        <title>Draft genome of Pyxidicoccus fallax type strain.</title>
        <authorList>
            <person name="Whitworth D.E."/>
        </authorList>
    </citation>
    <scope>NUCLEOTIDE SEQUENCE [LARGE SCALE GENOMIC DNA]</scope>
    <source>
        <strain evidence="2 3">DSM 14698</strain>
    </source>
</reference>
<dbReference type="InterPro" id="IPR008775">
    <property type="entry name" value="Phytyl_CoA_dOase-like"/>
</dbReference>
<gene>
    <name evidence="2" type="ORF">HG543_16035</name>
</gene>
<dbReference type="Gene3D" id="2.60.120.620">
    <property type="entry name" value="q2cbj1_9rhob like domain"/>
    <property type="match status" value="1"/>
</dbReference>
<name>A0A848LH84_9BACT</name>
<comment type="caution">
    <text evidence="2">The sequence shown here is derived from an EMBL/GenBank/DDBJ whole genome shotgun (WGS) entry which is preliminary data.</text>
</comment>
<dbReference type="EMBL" id="JABBJJ010000065">
    <property type="protein sequence ID" value="NMO16351.1"/>
    <property type="molecule type" value="Genomic_DNA"/>
</dbReference>
<dbReference type="RefSeq" id="WP_169345642.1">
    <property type="nucleotide sequence ID" value="NZ_JABBJJ010000065.1"/>
</dbReference>
<dbReference type="Pfam" id="PF05721">
    <property type="entry name" value="PhyH"/>
    <property type="match status" value="1"/>
</dbReference>
<accession>A0A848LH84</accession>
<protein>
    <submittedName>
        <fullName evidence="2">Phytanoyl-CoA dioxygenase family protein</fullName>
    </submittedName>
</protein>
<organism evidence="2 3">
    <name type="scientific">Pyxidicoccus fallax</name>
    <dbReference type="NCBI Taxonomy" id="394095"/>
    <lineage>
        <taxon>Bacteria</taxon>
        <taxon>Pseudomonadati</taxon>
        <taxon>Myxococcota</taxon>
        <taxon>Myxococcia</taxon>
        <taxon>Myxococcales</taxon>
        <taxon>Cystobacterineae</taxon>
        <taxon>Myxococcaceae</taxon>
        <taxon>Pyxidicoccus</taxon>
    </lineage>
</organism>
<dbReference type="GO" id="GO:0005506">
    <property type="term" value="F:iron ion binding"/>
    <property type="evidence" value="ECO:0007669"/>
    <property type="project" value="UniProtKB-ARBA"/>
</dbReference>
<evidence type="ECO:0000313" key="2">
    <source>
        <dbReference type="EMBL" id="NMO16351.1"/>
    </source>
</evidence>